<organism evidence="2 3">
    <name type="scientific">Porphyromonas asaccharolytica (strain ATCC 25260 / DSM 20707 / BCRC 10618 / CCUG 7834 / JCM 6326 / LMG 13178 / VPI 4198 / B440)</name>
    <name type="common">Bacteroides asaccharolyticus</name>
    <dbReference type="NCBI Taxonomy" id="879243"/>
    <lineage>
        <taxon>Bacteria</taxon>
        <taxon>Pseudomonadati</taxon>
        <taxon>Bacteroidota</taxon>
        <taxon>Bacteroidia</taxon>
        <taxon>Bacteroidales</taxon>
        <taxon>Porphyromonadaceae</taxon>
        <taxon>Porphyromonas</taxon>
    </lineage>
</organism>
<protein>
    <submittedName>
        <fullName evidence="2">Trigger factor domain-containing protein</fullName>
    </submittedName>
</protein>
<dbReference type="SUPFAM" id="SSF102735">
    <property type="entry name" value="Trigger factor ribosome-binding domain"/>
    <property type="match status" value="1"/>
</dbReference>
<gene>
    <name evidence="2" type="ordered locus">Poras_0773</name>
</gene>
<evidence type="ECO:0000313" key="3">
    <source>
        <dbReference type="Proteomes" id="UP000006545"/>
    </source>
</evidence>
<proteinExistence type="predicted"/>
<dbReference type="AlphaFoldDB" id="F4KJZ5"/>
<dbReference type="Gene3D" id="3.30.70.1050">
    <property type="entry name" value="Trigger factor ribosome-binding domain"/>
    <property type="match status" value="1"/>
</dbReference>
<accession>F4KJZ5</accession>
<dbReference type="GO" id="GO:0015031">
    <property type="term" value="P:protein transport"/>
    <property type="evidence" value="ECO:0007669"/>
    <property type="project" value="InterPro"/>
</dbReference>
<feature type="domain" description="Trigger factor ribosome-binding bacterial" evidence="1">
    <location>
        <begin position="1"/>
        <end position="145"/>
    </location>
</feature>
<dbReference type="Pfam" id="PF05697">
    <property type="entry name" value="Trigger_N"/>
    <property type="match status" value="1"/>
</dbReference>
<dbReference type="GO" id="GO:0006457">
    <property type="term" value="P:protein folding"/>
    <property type="evidence" value="ECO:0007669"/>
    <property type="project" value="InterPro"/>
</dbReference>
<sequence length="480" mass="54562">MNISHELKEDQVLLNITLTSDEIKEQVTDQLKHLRKTAETPGFRPGKTPAALIEKKYGQAVRFSVVSKATSNEAVSYLKEQGIKTIGGFLMEQDDNSYTPEQTDYQLQVSTGLLPQFPETIDSNVTLPYYTVQVDDAEIDQMISNAQESAGERNEVEDVQEKDVLYVSVQELDDKGEHASEGIALEESFLMPQYVTNEEIRAEILKAHKGDTLTIDLQKAYDGSEVEIASFLQIKQEEVKDHTNAFEIKINRILRNTPHAIDEKLFKLMLGPTTEVTNEEELRAELKRMQESRNASMANDIFTTVVSKYVVEKIQGLPFSDKHLALLLNEKTEEETQEEYDERINQVMPYVRYQCMVADLNKQLGVEVSDGLVRKIVREGVMRQVQAAGLGQLLSNDDFIESLVNNAMEQNNDQLFAAKEQAKEQALAAKVKELVTLDEQEPLSVEELYKIHTKLQREINTLLKFYDEESEDEESAPEEE</sequence>
<dbReference type="KEGG" id="pah:Poras_0773"/>
<dbReference type="OrthoDB" id="9767721at2"/>
<evidence type="ECO:0000313" key="2">
    <source>
        <dbReference type="EMBL" id="AEE12720.1"/>
    </source>
</evidence>
<dbReference type="STRING" id="879243.Poras_0773"/>
<keyword evidence="3" id="KW-1185">Reference proteome</keyword>
<dbReference type="eggNOG" id="COG0544">
    <property type="taxonomic scope" value="Bacteria"/>
</dbReference>
<reference evidence="3" key="1">
    <citation type="submission" date="2011-04" db="EMBL/GenBank/DDBJ databases">
        <title>The complete genome of Porphyromonas asaccharolytica DSM 20707.</title>
        <authorList>
            <person name="Lucas S."/>
            <person name="Han J."/>
            <person name="Lapidus A."/>
            <person name="Bruce D."/>
            <person name="Goodwin L."/>
            <person name="Pitluck S."/>
            <person name="Peters L."/>
            <person name="Kyrpides N."/>
            <person name="Mavromatis K."/>
            <person name="Ivanova N."/>
            <person name="Ovchinnikova G."/>
            <person name="Pagani I."/>
            <person name="Lu M."/>
            <person name="Detter J.C."/>
            <person name="Tapia R."/>
            <person name="Han C."/>
            <person name="Land M."/>
            <person name="Hauser L."/>
            <person name="Markowitz V."/>
            <person name="Cheng J.-F."/>
            <person name="Hugenholtz P."/>
            <person name="Woyke T."/>
            <person name="Wu D."/>
            <person name="Gronow S."/>
            <person name="Wellnitz S."/>
            <person name="Brambilla E."/>
            <person name="Klenk H.-P."/>
            <person name="Eisen J.A."/>
        </authorList>
    </citation>
    <scope>NUCLEOTIDE SEQUENCE [LARGE SCALE GENOMIC DNA]</scope>
    <source>
        <strain evidence="3">ATCC 25260 / DSM 20707 / VPI 4198</strain>
    </source>
</reference>
<name>F4KJZ5_PORAD</name>
<dbReference type="InterPro" id="IPR008881">
    <property type="entry name" value="Trigger_fac_ribosome-bd_bac"/>
</dbReference>
<dbReference type="HOGENOM" id="CLU_045516_0_0_10"/>
<dbReference type="InterPro" id="IPR036611">
    <property type="entry name" value="Trigger_fac_ribosome-bd_sf"/>
</dbReference>
<dbReference type="Proteomes" id="UP000006545">
    <property type="component" value="Chromosome"/>
</dbReference>
<dbReference type="RefSeq" id="WP_013760241.1">
    <property type="nucleotide sequence ID" value="NC_015501.1"/>
</dbReference>
<evidence type="ECO:0000259" key="1">
    <source>
        <dbReference type="Pfam" id="PF05697"/>
    </source>
</evidence>
<dbReference type="EMBL" id="CP002689">
    <property type="protein sequence ID" value="AEE12720.1"/>
    <property type="molecule type" value="Genomic_DNA"/>
</dbReference>